<evidence type="ECO:0000313" key="1">
    <source>
        <dbReference type="EMBL" id="CAA6803937.1"/>
    </source>
</evidence>
<protein>
    <recommendedName>
        <fullName evidence="2">DUF937 domain-containing protein</fullName>
    </recommendedName>
</protein>
<proteinExistence type="predicted"/>
<dbReference type="Pfam" id="PF06078">
    <property type="entry name" value="DUF937"/>
    <property type="match status" value="1"/>
</dbReference>
<dbReference type="EMBL" id="CACVAW010000010">
    <property type="protein sequence ID" value="CAA6803937.1"/>
    <property type="molecule type" value="Genomic_DNA"/>
</dbReference>
<dbReference type="AlphaFoldDB" id="A0A6S6SEZ6"/>
<reference evidence="1" key="1">
    <citation type="submission" date="2020-01" db="EMBL/GenBank/DDBJ databases">
        <authorList>
            <person name="Meier V. D."/>
            <person name="Meier V D."/>
        </authorList>
    </citation>
    <scope>NUCLEOTIDE SEQUENCE</scope>
    <source>
        <strain evidence="1">HLG_WM_MAG_12</strain>
    </source>
</reference>
<organism evidence="1">
    <name type="scientific">uncultured Campylobacterales bacterium</name>
    <dbReference type="NCBI Taxonomy" id="352960"/>
    <lineage>
        <taxon>Bacteria</taxon>
        <taxon>Pseudomonadati</taxon>
        <taxon>Campylobacterota</taxon>
        <taxon>Epsilonproteobacteria</taxon>
        <taxon>Campylobacterales</taxon>
        <taxon>environmental samples</taxon>
    </lineage>
</organism>
<name>A0A6S6SEZ6_9BACT</name>
<gene>
    <name evidence="1" type="ORF">HELGO_WM2720</name>
</gene>
<evidence type="ECO:0008006" key="2">
    <source>
        <dbReference type="Google" id="ProtNLM"/>
    </source>
</evidence>
<accession>A0A6S6SEZ6</accession>
<sequence length="162" mass="16497">MNIQELLSGNTDILNNISSKFGLDSAATSKVLENLIPKLGSNLQDNVSKNSEGLKSQLGGLGDLIKNPASFLEGDSAISALSAITSSKDNSRNIAKSVAEDSGVDYGVVKKILPMVAPMVLSHFSKGSDSLLGGVLGSLGGGDKSGGLGSIVGLASKFFKKG</sequence>
<dbReference type="InterPro" id="IPR009282">
    <property type="entry name" value="DUF937"/>
</dbReference>